<gene>
    <name evidence="1" type="ORF">GXW76_23940</name>
</gene>
<dbReference type="AlphaFoldDB" id="A0A9X9X4B6"/>
<evidence type="ECO:0000313" key="2">
    <source>
        <dbReference type="Proteomes" id="UP001138751"/>
    </source>
</evidence>
<dbReference type="Gene3D" id="2.40.50.230">
    <property type="entry name" value="Gp5 N-terminal domain"/>
    <property type="match status" value="1"/>
</dbReference>
<organism evidence="1 2">
    <name type="scientific">Neoroseomonas soli</name>
    <dbReference type="NCBI Taxonomy" id="1081025"/>
    <lineage>
        <taxon>Bacteria</taxon>
        <taxon>Pseudomonadati</taxon>
        <taxon>Pseudomonadota</taxon>
        <taxon>Alphaproteobacteria</taxon>
        <taxon>Acetobacterales</taxon>
        <taxon>Acetobacteraceae</taxon>
        <taxon>Neoroseomonas</taxon>
    </lineage>
</organism>
<dbReference type="EMBL" id="JAAEDM010000128">
    <property type="protein sequence ID" value="MBR0674245.1"/>
    <property type="molecule type" value="Genomic_DNA"/>
</dbReference>
<dbReference type="RefSeq" id="WP_211864668.1">
    <property type="nucleotide sequence ID" value="NZ_JAAEDM010000128.1"/>
</dbReference>
<name>A0A9X9X4B6_9PROT</name>
<protein>
    <recommendedName>
        <fullName evidence="3">Gp5/Type VI secretion system Vgr protein OB-fold domain-containing protein</fullName>
    </recommendedName>
</protein>
<reference evidence="1" key="1">
    <citation type="submission" date="2020-01" db="EMBL/GenBank/DDBJ databases">
        <authorList>
            <person name="Rat A."/>
        </authorList>
    </citation>
    <scope>NUCLEOTIDE SEQUENCE</scope>
    <source>
        <strain evidence="1">LMG 31231</strain>
    </source>
</reference>
<evidence type="ECO:0008006" key="3">
    <source>
        <dbReference type="Google" id="ProtNLM"/>
    </source>
</evidence>
<proteinExistence type="predicted"/>
<dbReference type="InterPro" id="IPR037026">
    <property type="entry name" value="Vgr_OB-fold_dom_sf"/>
</dbReference>
<evidence type="ECO:0000313" key="1">
    <source>
        <dbReference type="EMBL" id="MBR0674245.1"/>
    </source>
</evidence>
<dbReference type="Proteomes" id="UP001138751">
    <property type="component" value="Unassembled WGS sequence"/>
</dbReference>
<reference evidence="1" key="2">
    <citation type="journal article" date="2021" name="Syst. Appl. Microbiol.">
        <title>Roseomonas hellenica sp. nov., isolated from roots of wild-growing Alkanna tinctoria.</title>
        <authorList>
            <person name="Rat A."/>
            <person name="Naranjo H.D."/>
            <person name="Lebbe L."/>
            <person name="Cnockaert M."/>
            <person name="Krigas N."/>
            <person name="Grigoriadou K."/>
            <person name="Maloupa E."/>
            <person name="Willems A."/>
        </authorList>
    </citation>
    <scope>NUCLEOTIDE SEQUENCE</scope>
    <source>
        <strain evidence="1">LMG 31231</strain>
    </source>
</reference>
<sequence>MSRVAEVVAAFARHEAERRTFCELAVVTSVFDDEAGADSHTVSVTLKDSGLALDHLPVATWATGLGCLPRVGDVVLVMFPRGSLASGVVLAQVYSDERRPPAFKRDEIALLWPEGAEDRVTLRLNGGEEPSALMQVAGEGEVAISLKKGELRISASGVAVALTYGGGGDGVVALEAGGTKVELKQDGDLSITATGRLNLKAAEIRMEADGPVRISGATVDIN</sequence>
<keyword evidence="2" id="KW-1185">Reference proteome</keyword>
<comment type="caution">
    <text evidence="1">The sequence shown here is derived from an EMBL/GenBank/DDBJ whole genome shotgun (WGS) entry which is preliminary data.</text>
</comment>
<accession>A0A9X9X4B6</accession>